<keyword evidence="2" id="KW-0378">Hydrolase</keyword>
<feature type="domain" description="AB hydrolase-1" evidence="1">
    <location>
        <begin position="29"/>
        <end position="263"/>
    </location>
</feature>
<protein>
    <submittedName>
        <fullName evidence="2">Alpha/beta hydrolase</fullName>
    </submittedName>
</protein>
<evidence type="ECO:0000259" key="1">
    <source>
        <dbReference type="Pfam" id="PF12697"/>
    </source>
</evidence>
<name>A0ABU9YLG5_9PROT</name>
<organism evidence="2 3">
    <name type="scientific">Tistrella arctica</name>
    <dbReference type="NCBI Taxonomy" id="3133430"/>
    <lineage>
        <taxon>Bacteria</taxon>
        <taxon>Pseudomonadati</taxon>
        <taxon>Pseudomonadota</taxon>
        <taxon>Alphaproteobacteria</taxon>
        <taxon>Geminicoccales</taxon>
        <taxon>Geminicoccaceae</taxon>
        <taxon>Tistrella</taxon>
    </lineage>
</organism>
<keyword evidence="3" id="KW-1185">Reference proteome</keyword>
<dbReference type="PANTHER" id="PTHR46438">
    <property type="entry name" value="ALPHA/BETA-HYDROLASES SUPERFAMILY PROTEIN"/>
    <property type="match status" value="1"/>
</dbReference>
<gene>
    <name evidence="2" type="ORF">WG926_15075</name>
</gene>
<dbReference type="SUPFAM" id="SSF53474">
    <property type="entry name" value="alpha/beta-Hydrolases"/>
    <property type="match status" value="1"/>
</dbReference>
<evidence type="ECO:0000313" key="2">
    <source>
        <dbReference type="EMBL" id="MEN2989637.1"/>
    </source>
</evidence>
<dbReference type="EMBL" id="JBBKTW010000005">
    <property type="protein sequence ID" value="MEN2989637.1"/>
    <property type="molecule type" value="Genomic_DNA"/>
</dbReference>
<dbReference type="RefSeq" id="WP_345937664.1">
    <property type="nucleotide sequence ID" value="NZ_JBBKTW010000005.1"/>
</dbReference>
<accession>A0ABU9YLG5</accession>
<reference evidence="2 3" key="1">
    <citation type="submission" date="2024-03" db="EMBL/GenBank/DDBJ databases">
        <title>High-quality draft genome sequencing of Tistrella sp. BH-R2-4.</title>
        <authorList>
            <person name="Dong C."/>
        </authorList>
    </citation>
    <scope>NUCLEOTIDE SEQUENCE [LARGE SCALE GENOMIC DNA]</scope>
    <source>
        <strain evidence="2 3">BH-R2-4</strain>
    </source>
</reference>
<dbReference type="InterPro" id="IPR000073">
    <property type="entry name" value="AB_hydrolase_1"/>
</dbReference>
<dbReference type="PRINTS" id="PR00111">
    <property type="entry name" value="ABHYDROLASE"/>
</dbReference>
<comment type="caution">
    <text evidence="2">The sequence shown here is derived from an EMBL/GenBank/DDBJ whole genome shotgun (WGS) entry which is preliminary data.</text>
</comment>
<sequence>MTAITERDVPFEGTTIHLYEGGEGFPICLFHGSGTGAATLSNFRAILGPLASTFRVIAADLVGYGQSGLKPAEPYFDMAMWSRQVAHVIGLADAPRVGLIGHSLSGALVLKAAAICPAVAGVVTTGTMGVAAPRRHGSRGWVFPETQDQLLAQVRNTVTDPSLIDTAELDRRRAVLDRPGYRDYFTRMFDGQQESFIGASAVTAGELAAIRCPAILFHGNDDRSFAPEATSIPLARGIADADVVLLANCAHSVALERPERFLDIVTPFFRRCATAA</sequence>
<dbReference type="GO" id="GO:0016787">
    <property type="term" value="F:hydrolase activity"/>
    <property type="evidence" value="ECO:0007669"/>
    <property type="project" value="UniProtKB-KW"/>
</dbReference>
<dbReference type="Pfam" id="PF12697">
    <property type="entry name" value="Abhydrolase_6"/>
    <property type="match status" value="1"/>
</dbReference>
<dbReference type="Proteomes" id="UP001413721">
    <property type="component" value="Unassembled WGS sequence"/>
</dbReference>
<dbReference type="Gene3D" id="3.40.50.1820">
    <property type="entry name" value="alpha/beta hydrolase"/>
    <property type="match status" value="1"/>
</dbReference>
<proteinExistence type="predicted"/>
<evidence type="ECO:0000313" key="3">
    <source>
        <dbReference type="Proteomes" id="UP001413721"/>
    </source>
</evidence>
<dbReference type="InterPro" id="IPR029058">
    <property type="entry name" value="AB_hydrolase_fold"/>
</dbReference>
<dbReference type="PANTHER" id="PTHR46438:SF11">
    <property type="entry name" value="LIPASE-RELATED"/>
    <property type="match status" value="1"/>
</dbReference>